<name>A0A240BY98_9STAP</name>
<gene>
    <name evidence="7" type="primary">yqxH</name>
    <name evidence="7" type="ORF">GCM10007183_16650</name>
    <name evidence="8" type="ORF">SAMEA4412661_00528</name>
</gene>
<keyword evidence="10" id="KW-1185">Reference proteome</keyword>
<organism evidence="8 9">
    <name type="scientific">Staphylococcus muscae</name>
    <dbReference type="NCBI Taxonomy" id="1294"/>
    <lineage>
        <taxon>Bacteria</taxon>
        <taxon>Bacillati</taxon>
        <taxon>Bacillota</taxon>
        <taxon>Bacilli</taxon>
        <taxon>Bacillales</taxon>
        <taxon>Staphylococcaceae</taxon>
        <taxon>Staphylococcus</taxon>
    </lineage>
</organism>
<reference evidence="8 9" key="2">
    <citation type="submission" date="2017-06" db="EMBL/GenBank/DDBJ databases">
        <authorList>
            <consortium name="Pathogen Informatics"/>
        </authorList>
    </citation>
    <scope>NUCLEOTIDE SEQUENCE [LARGE SCALE GENOMIC DNA]</scope>
    <source>
        <strain evidence="8 9">NCTC13833</strain>
    </source>
</reference>
<sequence length="163" mass="18174">MLGAVIVSFVESEAFRTFFYAGEIKLLYFLMILMCLDIITGLSKAIKNKKLWSRKSLFGYARKLLIFCIIVLANIIDQILGTNGGIVVVTIFFYIANEGLSIVENCAEMGVLVPPEISDKLAVIKNEKGTSVTTEIKEEFSSKHSRELEGDTAEVNIKIEKKD</sequence>
<evidence type="ECO:0000256" key="2">
    <source>
        <dbReference type="ARBA" id="ARBA00022692"/>
    </source>
</evidence>
<dbReference type="GO" id="GO:0016020">
    <property type="term" value="C:membrane"/>
    <property type="evidence" value="ECO:0007669"/>
    <property type="project" value="UniProtKB-SubCell"/>
</dbReference>
<evidence type="ECO:0000313" key="9">
    <source>
        <dbReference type="Proteomes" id="UP000243706"/>
    </source>
</evidence>
<evidence type="ECO:0000256" key="4">
    <source>
        <dbReference type="ARBA" id="ARBA00023136"/>
    </source>
</evidence>
<evidence type="ECO:0000256" key="1">
    <source>
        <dbReference type="ARBA" id="ARBA00004141"/>
    </source>
</evidence>
<keyword evidence="2 6" id="KW-0812">Transmembrane</keyword>
<reference evidence="7" key="4">
    <citation type="submission" date="2024-05" db="EMBL/GenBank/DDBJ databases">
        <authorList>
            <person name="Sun Q."/>
            <person name="Sedlacek I."/>
        </authorList>
    </citation>
    <scope>NUCLEOTIDE SEQUENCE</scope>
    <source>
        <strain evidence="7">CCM 4175</strain>
    </source>
</reference>
<reference evidence="10" key="3">
    <citation type="journal article" date="2019" name="Int. J. Syst. Evol. Microbiol.">
        <title>The Global Catalogue of Microorganisms (GCM) 10K type strain sequencing project: providing services to taxonomists for standard genome sequencing and annotation.</title>
        <authorList>
            <consortium name="The Broad Institute Genomics Platform"/>
            <consortium name="The Broad Institute Genome Sequencing Center for Infectious Disease"/>
            <person name="Wu L."/>
            <person name="Ma J."/>
        </authorList>
    </citation>
    <scope>NUCLEOTIDE SEQUENCE [LARGE SCALE GENOMIC DNA]</scope>
    <source>
        <strain evidence="10">CCM 4175</strain>
    </source>
</reference>
<dbReference type="EMBL" id="BMCB01000010">
    <property type="protein sequence ID" value="GGA93146.1"/>
    <property type="molecule type" value="Genomic_DNA"/>
</dbReference>
<evidence type="ECO:0000256" key="5">
    <source>
        <dbReference type="ARBA" id="ARBA00023600"/>
    </source>
</evidence>
<keyword evidence="3 6" id="KW-1133">Transmembrane helix</keyword>
<comment type="similarity">
    <text evidence="5">Belongs to the bacteriophage holin family. Cp-1 holin subfamily.</text>
</comment>
<dbReference type="RefSeq" id="WP_095115782.1">
    <property type="nucleotide sequence ID" value="NZ_BMCB01000010.1"/>
</dbReference>
<comment type="subcellular location">
    <subcellularLocation>
        <location evidence="1">Membrane</location>
        <topology evidence="1">Multi-pass membrane protein</topology>
    </subcellularLocation>
</comment>
<dbReference type="OrthoDB" id="88184at2"/>
<dbReference type="NCBIfam" id="TIGR01593">
    <property type="entry name" value="holin_tox_secr"/>
    <property type="match status" value="1"/>
</dbReference>
<proteinExistence type="inferred from homology"/>
<keyword evidence="4 6" id="KW-0472">Membrane</keyword>
<evidence type="ECO:0000256" key="6">
    <source>
        <dbReference type="SAM" id="Phobius"/>
    </source>
</evidence>
<evidence type="ECO:0000313" key="10">
    <source>
        <dbReference type="Proteomes" id="UP000652995"/>
    </source>
</evidence>
<evidence type="ECO:0000256" key="3">
    <source>
        <dbReference type="ARBA" id="ARBA00022989"/>
    </source>
</evidence>
<feature type="transmembrane region" description="Helical" evidence="6">
    <location>
        <begin position="64"/>
        <end position="96"/>
    </location>
</feature>
<dbReference type="EMBL" id="LT906464">
    <property type="protein sequence ID" value="SNW00767.1"/>
    <property type="molecule type" value="Genomic_DNA"/>
</dbReference>
<protein>
    <submittedName>
        <fullName evidence="8">Holin</fullName>
    </submittedName>
</protein>
<dbReference type="Proteomes" id="UP000243706">
    <property type="component" value="Chromosome 1"/>
</dbReference>
<dbReference type="Proteomes" id="UP000652995">
    <property type="component" value="Unassembled WGS sequence"/>
</dbReference>
<dbReference type="KEGG" id="smus:C7J88_09730"/>
<dbReference type="Pfam" id="PF05105">
    <property type="entry name" value="Phage_holin_4_1"/>
    <property type="match status" value="1"/>
</dbReference>
<reference evidence="7" key="1">
    <citation type="journal article" date="2014" name="Int. J. Syst. Evol. Microbiol.">
        <title>Complete genome of a new Firmicutes species belonging to the dominant human colonic microbiota ('Ruminococcus bicirculans') reveals two chromosomes and a selective capacity to utilize plant glucans.</title>
        <authorList>
            <consortium name="NISC Comparative Sequencing Program"/>
            <person name="Wegmann U."/>
            <person name="Louis P."/>
            <person name="Goesmann A."/>
            <person name="Henrissat B."/>
            <person name="Duncan S.H."/>
            <person name="Flint H.J."/>
        </authorList>
    </citation>
    <scope>NUCLEOTIDE SEQUENCE</scope>
    <source>
        <strain evidence="7">CCM 4175</strain>
    </source>
</reference>
<dbReference type="InterPro" id="IPR006480">
    <property type="entry name" value="Phage_holin_4_1"/>
</dbReference>
<evidence type="ECO:0000313" key="8">
    <source>
        <dbReference type="EMBL" id="SNW00767.1"/>
    </source>
</evidence>
<feature type="transmembrane region" description="Helical" evidence="6">
    <location>
        <begin position="24"/>
        <end position="43"/>
    </location>
</feature>
<dbReference type="AlphaFoldDB" id="A0A240BY98"/>
<evidence type="ECO:0000313" key="7">
    <source>
        <dbReference type="EMBL" id="GGA93146.1"/>
    </source>
</evidence>
<accession>A0A240BY98</accession>